<dbReference type="GO" id="GO:0016020">
    <property type="term" value="C:membrane"/>
    <property type="evidence" value="ECO:0007669"/>
    <property type="project" value="UniProtKB-SubCell"/>
</dbReference>
<gene>
    <name evidence="8" type="ORF">CSIM01_07993</name>
</gene>
<evidence type="ECO:0000313" key="9">
    <source>
        <dbReference type="Proteomes" id="UP000070328"/>
    </source>
</evidence>
<proteinExistence type="inferred from homology"/>
<sequence length="500" mass="55381">MPPRATGNLPFLVDRSIIPYVSNSASTSASAAAAAATTTVAANTTIPPWLILPRPDPNEWNGASVVPVAVLSAVVATAFVAMRFYTRARILRSVKWEDWTILASLIFAIATSGGMITQLNFGLGQHLYYSYPSFAAYIEAGIFTNLFYSVSLTLTKISILLLYIRILTYDSIRLLGKILLGIVVVSHAWIIASILTTCVPLHSAWDYDPLNPPVYCHPISVFWGNACLHLATDFLIFLLPLPVIHTMRLPRRQKTGLYIVFCLAFLVCAISIVRLVRLFHTDETPLQVMDVTWSAVRIANLTCVEVHAAIVTACLTTLKPLLCRLFPRFMASATGNNTTGGGIMYSSYSAYAAAAADAARREEWEKNFSYGDPEMHYQRPLTIGTKSNRPRVQRDTFASLDDLKFSPYEEVTEHEEHVDVLTTMKPPARSSVRGGSRGSRDEFRLAEVDAGAPLRWPSTLVRKSRLQPPQGAKTRGSMLRYAQTVRSMRFSSAPMPENRI</sequence>
<dbReference type="PANTHER" id="PTHR33048">
    <property type="entry name" value="PTH11-LIKE INTEGRAL MEMBRANE PROTEIN (AFU_ORTHOLOGUE AFUA_5G11245)"/>
    <property type="match status" value="1"/>
</dbReference>
<dbReference type="Pfam" id="PF20684">
    <property type="entry name" value="Fung_rhodopsin"/>
    <property type="match status" value="1"/>
</dbReference>
<dbReference type="InterPro" id="IPR052337">
    <property type="entry name" value="SAT4-like"/>
</dbReference>
<evidence type="ECO:0000313" key="8">
    <source>
        <dbReference type="EMBL" id="KXH32628.1"/>
    </source>
</evidence>
<reference evidence="8 9" key="1">
    <citation type="submission" date="2014-02" db="EMBL/GenBank/DDBJ databases">
        <title>The genome sequence of Colletotrichum simmondsii CBS122122.</title>
        <authorList>
            <person name="Baroncelli R."/>
            <person name="Thon M.R."/>
        </authorList>
    </citation>
    <scope>NUCLEOTIDE SEQUENCE [LARGE SCALE GENOMIC DNA]</scope>
    <source>
        <strain evidence="8 9">CBS122122</strain>
    </source>
</reference>
<feature type="transmembrane region" description="Helical" evidence="6">
    <location>
        <begin position="98"/>
        <end position="121"/>
    </location>
</feature>
<dbReference type="PANTHER" id="PTHR33048:SF47">
    <property type="entry name" value="INTEGRAL MEMBRANE PROTEIN-RELATED"/>
    <property type="match status" value="1"/>
</dbReference>
<evidence type="ECO:0000256" key="5">
    <source>
        <dbReference type="ARBA" id="ARBA00038359"/>
    </source>
</evidence>
<keyword evidence="9" id="KW-1185">Reference proteome</keyword>
<keyword evidence="4 6" id="KW-0472">Membrane</keyword>
<evidence type="ECO:0000256" key="6">
    <source>
        <dbReference type="SAM" id="Phobius"/>
    </source>
</evidence>
<evidence type="ECO:0000256" key="1">
    <source>
        <dbReference type="ARBA" id="ARBA00004141"/>
    </source>
</evidence>
<dbReference type="InterPro" id="IPR049326">
    <property type="entry name" value="Rhodopsin_dom_fungi"/>
</dbReference>
<protein>
    <recommendedName>
        <fullName evidence="7">Rhodopsin domain-containing protein</fullName>
    </recommendedName>
</protein>
<organism evidence="8 9">
    <name type="scientific">Colletotrichum simmondsii</name>
    <dbReference type="NCBI Taxonomy" id="703756"/>
    <lineage>
        <taxon>Eukaryota</taxon>
        <taxon>Fungi</taxon>
        <taxon>Dikarya</taxon>
        <taxon>Ascomycota</taxon>
        <taxon>Pezizomycotina</taxon>
        <taxon>Sordariomycetes</taxon>
        <taxon>Hypocreomycetidae</taxon>
        <taxon>Glomerellales</taxon>
        <taxon>Glomerellaceae</taxon>
        <taxon>Colletotrichum</taxon>
        <taxon>Colletotrichum acutatum species complex</taxon>
    </lineage>
</organism>
<evidence type="ECO:0000256" key="2">
    <source>
        <dbReference type="ARBA" id="ARBA00022692"/>
    </source>
</evidence>
<dbReference type="OrthoDB" id="3648173at2759"/>
<feature type="transmembrane region" description="Helical" evidence="6">
    <location>
        <begin position="178"/>
        <end position="202"/>
    </location>
</feature>
<comment type="subcellular location">
    <subcellularLocation>
        <location evidence="1">Membrane</location>
        <topology evidence="1">Multi-pass membrane protein</topology>
    </subcellularLocation>
</comment>
<feature type="transmembrane region" description="Helical" evidence="6">
    <location>
        <begin position="65"/>
        <end position="86"/>
    </location>
</feature>
<keyword evidence="2 6" id="KW-0812">Transmembrane</keyword>
<feature type="transmembrane region" description="Helical" evidence="6">
    <location>
        <begin position="256"/>
        <end position="276"/>
    </location>
</feature>
<comment type="caution">
    <text evidence="8">The sequence shown here is derived from an EMBL/GenBank/DDBJ whole genome shotgun (WGS) entry which is preliminary data.</text>
</comment>
<evidence type="ECO:0000256" key="4">
    <source>
        <dbReference type="ARBA" id="ARBA00023136"/>
    </source>
</evidence>
<comment type="similarity">
    <text evidence="5">Belongs to the SAT4 family.</text>
</comment>
<name>A0A135S9P4_9PEZI</name>
<dbReference type="Proteomes" id="UP000070328">
    <property type="component" value="Unassembled WGS sequence"/>
</dbReference>
<feature type="transmembrane region" description="Helical" evidence="6">
    <location>
        <begin position="222"/>
        <end position="244"/>
    </location>
</feature>
<accession>A0A135S9P4</accession>
<dbReference type="AlphaFoldDB" id="A0A135S9P4"/>
<feature type="transmembrane region" description="Helical" evidence="6">
    <location>
        <begin position="141"/>
        <end position="166"/>
    </location>
</feature>
<evidence type="ECO:0000259" key="7">
    <source>
        <dbReference type="Pfam" id="PF20684"/>
    </source>
</evidence>
<feature type="domain" description="Rhodopsin" evidence="7">
    <location>
        <begin position="82"/>
        <end position="322"/>
    </location>
</feature>
<dbReference type="EMBL" id="JFBX01000632">
    <property type="protein sequence ID" value="KXH32628.1"/>
    <property type="molecule type" value="Genomic_DNA"/>
</dbReference>
<keyword evidence="3 6" id="KW-1133">Transmembrane helix</keyword>
<evidence type="ECO:0000256" key="3">
    <source>
        <dbReference type="ARBA" id="ARBA00022989"/>
    </source>
</evidence>